<evidence type="ECO:0008006" key="3">
    <source>
        <dbReference type="Google" id="ProtNLM"/>
    </source>
</evidence>
<evidence type="ECO:0000313" key="2">
    <source>
        <dbReference type="Proteomes" id="UP000594508"/>
    </source>
</evidence>
<dbReference type="EMBL" id="CP060707">
    <property type="protein sequence ID" value="QPH90205.1"/>
    <property type="molecule type" value="Genomic_DNA"/>
</dbReference>
<accession>A0A7S9REE6</accession>
<sequence>MPLQKIELPKEEFTFSDGQKVYLKAPTLLQIQSATKNAKGDEIEQAKNLLVDMSDGELNKEFLNSLPISEWVELSKTISGFMGVDVKN</sequence>
<gene>
    <name evidence="1" type="ORF">CVT00_01275</name>
</gene>
<name>A0A7S9REE6_9BACT</name>
<proteinExistence type="predicted"/>
<dbReference type="AlphaFoldDB" id="A0A7S9REE6"/>
<dbReference type="RefSeq" id="WP_103644884.1">
    <property type="nucleotide sequence ID" value="NZ_CP060707.1"/>
</dbReference>
<protein>
    <recommendedName>
        <fullName evidence="3">Phage tail assembly protein</fullName>
    </recommendedName>
</protein>
<organism evidence="1 2">
    <name type="scientific">Campylobacter concisus</name>
    <dbReference type="NCBI Taxonomy" id="199"/>
    <lineage>
        <taxon>Bacteria</taxon>
        <taxon>Pseudomonadati</taxon>
        <taxon>Campylobacterota</taxon>
        <taxon>Epsilonproteobacteria</taxon>
        <taxon>Campylobacterales</taxon>
        <taxon>Campylobacteraceae</taxon>
        <taxon>Campylobacter</taxon>
    </lineage>
</organism>
<reference evidence="1 2" key="1">
    <citation type="journal article" date="2018" name="Emerg. Microbes Infect.">
        <title>Genomic analysis of oral Campylobacter concisus strains identified a potential bacterial molecular marker associated with active Crohn's disease.</title>
        <authorList>
            <person name="Liu F."/>
            <person name="Ma R."/>
            <person name="Tay C.Y.A."/>
            <person name="Octavia S."/>
            <person name="Lan R."/>
            <person name="Chung H.K.L."/>
            <person name="Riordan S.M."/>
            <person name="Grimm M.C."/>
            <person name="Leong R.W."/>
            <person name="Tanaka M.M."/>
            <person name="Connor S."/>
            <person name="Zhang L."/>
        </authorList>
    </citation>
    <scope>NUCLEOTIDE SEQUENCE [LARGE SCALE GENOMIC DNA]</scope>
    <source>
        <strain evidence="1 2">P1CDO2</strain>
    </source>
</reference>
<dbReference type="Proteomes" id="UP000594508">
    <property type="component" value="Chromosome"/>
</dbReference>
<evidence type="ECO:0000313" key="1">
    <source>
        <dbReference type="EMBL" id="QPH90205.1"/>
    </source>
</evidence>